<feature type="coiled-coil region" evidence="2">
    <location>
        <begin position="595"/>
        <end position="629"/>
    </location>
</feature>
<dbReference type="Pfam" id="PF12796">
    <property type="entry name" value="Ank_2"/>
    <property type="match status" value="3"/>
</dbReference>
<dbReference type="STRING" id="658858.E1F5E9"/>
<dbReference type="PANTHER" id="PTHR24120">
    <property type="entry name" value="GH07239P"/>
    <property type="match status" value="1"/>
</dbReference>
<proteinExistence type="predicted"/>
<name>E1F5E9_GIAIA</name>
<feature type="coiled-coil region" evidence="2">
    <location>
        <begin position="385"/>
        <end position="412"/>
    </location>
</feature>
<keyword evidence="2" id="KW-0175">Coiled coil</keyword>
<dbReference type="PROSITE" id="PS50297">
    <property type="entry name" value="ANK_REP_REGION"/>
    <property type="match status" value="1"/>
</dbReference>
<dbReference type="OrthoDB" id="163438at2759"/>
<dbReference type="OMA" id="GFADIVW"/>
<comment type="caution">
    <text evidence="4">The sequence shown here is derived from an EMBL/GenBank/DDBJ whole genome shotgun (WGS) entry which is preliminary data.</text>
</comment>
<feature type="region of interest" description="Disordered" evidence="3">
    <location>
        <begin position="1"/>
        <end position="31"/>
    </location>
</feature>
<gene>
    <name evidence="4" type="ORF">GLP15_4033</name>
</gene>
<evidence type="ECO:0000256" key="1">
    <source>
        <dbReference type="PROSITE-ProRule" id="PRU00023"/>
    </source>
</evidence>
<feature type="compositionally biased region" description="Low complexity" evidence="3">
    <location>
        <begin position="150"/>
        <end position="159"/>
    </location>
</feature>
<dbReference type="Gene3D" id="1.25.40.20">
    <property type="entry name" value="Ankyrin repeat-containing domain"/>
    <property type="match status" value="1"/>
</dbReference>
<accession>E1F5E9</accession>
<feature type="region of interest" description="Disordered" evidence="3">
    <location>
        <begin position="118"/>
        <end position="159"/>
    </location>
</feature>
<feature type="compositionally biased region" description="Polar residues" evidence="3">
    <location>
        <begin position="9"/>
        <end position="23"/>
    </location>
</feature>
<dbReference type="PROSITE" id="PS50088">
    <property type="entry name" value="ANK_REPEAT"/>
    <property type="match status" value="1"/>
</dbReference>
<dbReference type="EMBL" id="ACVC01000186">
    <property type="protein sequence ID" value="EFO62300.1"/>
    <property type="molecule type" value="Genomic_DNA"/>
</dbReference>
<feature type="coiled-coil region" evidence="2">
    <location>
        <begin position="541"/>
        <end position="568"/>
    </location>
</feature>
<evidence type="ECO:0000313" key="4">
    <source>
        <dbReference type="EMBL" id="EFO62300.1"/>
    </source>
</evidence>
<reference evidence="4 5" key="1">
    <citation type="journal article" date="2010" name="BMC Genomics">
        <title>Genome analysis and comparative genomics of a Giardia intestinalis assemblage E isolate.</title>
        <authorList>
            <person name="Jerlstrom-Hultqvist J."/>
            <person name="Franzen O."/>
            <person name="Ankarklev J."/>
            <person name="Xu F."/>
            <person name="Nohynkova E."/>
            <person name="Andersson J.O."/>
            <person name="Svard S.G."/>
            <person name="Andersson B."/>
        </authorList>
    </citation>
    <scope>NUCLEOTIDE SEQUENCE [LARGE SCALE GENOMIC DNA]</scope>
    <source>
        <strain evidence="4 5">P15</strain>
    </source>
</reference>
<dbReference type="InterPro" id="IPR036770">
    <property type="entry name" value="Ankyrin_rpt-contain_sf"/>
</dbReference>
<keyword evidence="1" id="KW-0040">ANK repeat</keyword>
<dbReference type="SMART" id="SM00248">
    <property type="entry name" value="ANK"/>
    <property type="match status" value="6"/>
</dbReference>
<dbReference type="AlphaFoldDB" id="E1F5E9"/>
<evidence type="ECO:0000313" key="5">
    <source>
        <dbReference type="Proteomes" id="UP000008974"/>
    </source>
</evidence>
<protein>
    <submittedName>
        <fullName evidence="4">Protein 21.1</fullName>
    </submittedName>
</protein>
<organism evidence="4 5">
    <name type="scientific">Giardia intestinalis (strain P15)</name>
    <name type="common">Giardia lamblia</name>
    <dbReference type="NCBI Taxonomy" id="658858"/>
    <lineage>
        <taxon>Eukaryota</taxon>
        <taxon>Metamonada</taxon>
        <taxon>Diplomonadida</taxon>
        <taxon>Hexamitidae</taxon>
        <taxon>Giardiinae</taxon>
        <taxon>Giardia</taxon>
    </lineage>
</organism>
<sequence>MRPAKRGKSQLSKQSVAESSPPQIANMPLPEDSTQTINDLLERSINLCTTYSQLANQRTSVLSEQLERCDTYDLKYYYNQLNEELNVITQISSRLRADLKFIAAQSQGLILVSSKTMSDDPRLSYSSSPPSKMDASDRCRGSMSESKLQTSTRRSTRLTPSEIEDSLVQEFIRKGNAPKSEAVKYAKIAISFDPSGYAIGGDKRSYKDEFIAANSEKIKLHAMLRDSEAEVQRLKNLVEQAPSELETKQLRAKTAIQEDKINSLRSVLSIRDASRIRDNANESAPTSHLDHDLVNELTKENMTLRIELDNQIAITNAQNKTHKQEVRKLRERISAMQSQASREEDKPQLKEASTTAQASGLFEPTLDCGTGYPCSDDDSVDRSYIAELEDDLTRALSRIQTLTEERNALQTDLNKKLSVKAETNLATNQVQELAANNMVLSNALTAQHQQLTAALAELNQKNADQLILQDTIQQLTAQRDYNSQAMQVEMNSKLDAQLKLYAELKANYESALELIQQRDDTILQMSNDLTSNDRVTMRCDRDNARLELKECRQQLAETKRLLQMVTEAMGYEGGFPTTTDIELCVSQYQRDKEKRTILETEYALAKRKVDSLEKEVAELKSNKDSLQSAIPPRATPASAISATVAGSNEIVTVQDAQQCGTLSNTLTIAQGMPGSATDLIRSMRVIGADLASFRTSSVRATNSKAGVTYETFEILNSYTPLMKAIMAGNNSAVSQTISFIGKAALDGTTALMLAAIYDNKEAVEILSPHEAMMKRNDGVTALKLALQTRHLGPASILLNYEGPTLPKQLPSYPHKVTALMKAAELGDVVLVFSLLASQAGAKDVDGRTALMRAARAGFADIVWLLAPQEAGMQLINDTELGPGSTALMLAANQGHLECVKLLIASERKYKNNLNYDALFYAQSSASHVSPEDRASIIALLEEGSGTH</sequence>
<feature type="repeat" description="ANK" evidence="1">
    <location>
        <begin position="882"/>
        <end position="903"/>
    </location>
</feature>
<dbReference type="InterPro" id="IPR002110">
    <property type="entry name" value="Ankyrin_rpt"/>
</dbReference>
<dbReference type="Proteomes" id="UP000008974">
    <property type="component" value="Unassembled WGS sequence"/>
</dbReference>
<dbReference type="SUPFAM" id="SSF48403">
    <property type="entry name" value="Ankyrin repeat"/>
    <property type="match status" value="1"/>
</dbReference>
<feature type="region of interest" description="Disordered" evidence="3">
    <location>
        <begin position="334"/>
        <end position="362"/>
    </location>
</feature>
<dbReference type="VEuPathDB" id="GiardiaDB:GLP15_4033"/>
<dbReference type="PANTHER" id="PTHR24120:SF4">
    <property type="entry name" value="GH07239P"/>
    <property type="match status" value="1"/>
</dbReference>
<evidence type="ECO:0000256" key="2">
    <source>
        <dbReference type="SAM" id="Coils"/>
    </source>
</evidence>
<evidence type="ECO:0000256" key="3">
    <source>
        <dbReference type="SAM" id="MobiDB-lite"/>
    </source>
</evidence>